<proteinExistence type="predicted"/>
<name>A0A9J5Z2I8_SOLCO</name>
<dbReference type="FunFam" id="3.40.50.1240:FF:000039">
    <property type="entry name" value="Phosphoglycerate mutase family protein"/>
    <property type="match status" value="1"/>
</dbReference>
<dbReference type="EMBL" id="JACXVP010000005">
    <property type="protein sequence ID" value="KAG5607155.1"/>
    <property type="molecule type" value="Genomic_DNA"/>
</dbReference>
<dbReference type="AlphaFoldDB" id="A0A9J5Z2I8"/>
<dbReference type="PANTHER" id="PTHR16469">
    <property type="entry name" value="UBIQUITIN-ASSOCIATED AND SH3 DOMAIN-CONTAINING BA-RELATED"/>
    <property type="match status" value="1"/>
</dbReference>
<dbReference type="InterPro" id="IPR012398">
    <property type="entry name" value="PRIB5"/>
</dbReference>
<dbReference type="PIRSF" id="PIRSF015897">
    <property type="entry name" value="PRIB5"/>
    <property type="match status" value="1"/>
</dbReference>
<dbReference type="Gene3D" id="3.40.50.1240">
    <property type="entry name" value="Phosphoglycerate mutase-like"/>
    <property type="match status" value="1"/>
</dbReference>
<dbReference type="InterPro" id="IPR051710">
    <property type="entry name" value="Phosphatase_SH3-domain"/>
</dbReference>
<comment type="caution">
    <text evidence="1">The sequence shown here is derived from an EMBL/GenBank/DDBJ whole genome shotgun (WGS) entry which is preliminary data.</text>
</comment>
<protein>
    <recommendedName>
        <fullName evidence="3">Phosphoglycerate mutase family protein</fullName>
    </recommendedName>
</protein>
<organism evidence="1 2">
    <name type="scientific">Solanum commersonii</name>
    <name type="common">Commerson's wild potato</name>
    <name type="synonym">Commerson's nightshade</name>
    <dbReference type="NCBI Taxonomy" id="4109"/>
    <lineage>
        <taxon>Eukaryota</taxon>
        <taxon>Viridiplantae</taxon>
        <taxon>Streptophyta</taxon>
        <taxon>Embryophyta</taxon>
        <taxon>Tracheophyta</taxon>
        <taxon>Spermatophyta</taxon>
        <taxon>Magnoliopsida</taxon>
        <taxon>eudicotyledons</taxon>
        <taxon>Gunneridae</taxon>
        <taxon>Pentapetalae</taxon>
        <taxon>asterids</taxon>
        <taxon>lamiids</taxon>
        <taxon>Solanales</taxon>
        <taxon>Solanaceae</taxon>
        <taxon>Solanoideae</taxon>
        <taxon>Solaneae</taxon>
        <taxon>Solanum</taxon>
    </lineage>
</organism>
<evidence type="ECO:0008006" key="3">
    <source>
        <dbReference type="Google" id="ProtNLM"/>
    </source>
</evidence>
<accession>A0A9J5Z2I8</accession>
<evidence type="ECO:0000313" key="2">
    <source>
        <dbReference type="Proteomes" id="UP000824120"/>
    </source>
</evidence>
<dbReference type="CDD" id="cd07067">
    <property type="entry name" value="HP_PGM_like"/>
    <property type="match status" value="1"/>
</dbReference>
<sequence length="257" mass="28630">MATQENQNVIVMRHGDRLDNFEELWVMKAERPWDPPLHQNGKIRAFCTGQKIRSSIDFPIHRVFVSPFIRCVQTAAEVVRALCDVADHNGESNVLSSNSDSVIIDPSKVKVSIEYGLCEMLNLVAIRAASAPKDGDFKFSISQYESELPAGTVDNTVEPVYKKLPEWEESLESARARYVEVVKALADKYPSENLLLVTHGEGIGSIFTELNKDATVVEVEYCGHLYAKRSIQSGENQSFTAGEFVYEKQTGIISAAK</sequence>
<dbReference type="Proteomes" id="UP000824120">
    <property type="component" value="Chromosome 5"/>
</dbReference>
<keyword evidence="2" id="KW-1185">Reference proteome</keyword>
<dbReference type="InterPro" id="IPR013078">
    <property type="entry name" value="His_Pase_superF_clade-1"/>
</dbReference>
<dbReference type="SUPFAM" id="SSF53254">
    <property type="entry name" value="Phosphoglycerate mutase-like"/>
    <property type="match status" value="1"/>
</dbReference>
<dbReference type="InterPro" id="IPR029033">
    <property type="entry name" value="His_PPase_superfam"/>
</dbReference>
<dbReference type="OrthoDB" id="414418at2759"/>
<gene>
    <name evidence="1" type="ORF">H5410_028647</name>
</gene>
<dbReference type="Pfam" id="PF00300">
    <property type="entry name" value="His_Phos_1"/>
    <property type="match status" value="2"/>
</dbReference>
<evidence type="ECO:0000313" key="1">
    <source>
        <dbReference type="EMBL" id="KAG5607155.1"/>
    </source>
</evidence>
<reference evidence="1 2" key="1">
    <citation type="submission" date="2020-09" db="EMBL/GenBank/DDBJ databases">
        <title>De no assembly of potato wild relative species, Solanum commersonii.</title>
        <authorList>
            <person name="Cho K."/>
        </authorList>
    </citation>
    <scope>NUCLEOTIDE SEQUENCE [LARGE SCALE GENOMIC DNA]</scope>
    <source>
        <strain evidence="1">LZ3.2</strain>
        <tissue evidence="1">Leaf</tissue>
    </source>
</reference>
<dbReference type="PANTHER" id="PTHR16469:SF27">
    <property type="entry name" value="UBIQUITIN-ASSOCIATED AND SH3 DOMAIN-CONTAINING BA-RELATED"/>
    <property type="match status" value="1"/>
</dbReference>